<reference evidence="2" key="2">
    <citation type="submission" date="2022-08" db="EMBL/GenBank/DDBJ databases">
        <authorList>
            <person name="Dong C."/>
        </authorList>
    </citation>
    <scope>NUCLEOTIDE SEQUENCE</scope>
    <source>
        <strain evidence="2">59MF3M-4</strain>
    </source>
</reference>
<dbReference type="Proteomes" id="UP001147830">
    <property type="component" value="Unassembled WGS sequence"/>
</dbReference>
<evidence type="ECO:0000313" key="2">
    <source>
        <dbReference type="EMBL" id="MCT7359602.1"/>
    </source>
</evidence>
<dbReference type="Pfam" id="PF11911">
    <property type="entry name" value="DUF3429"/>
    <property type="match status" value="1"/>
</dbReference>
<comment type="caution">
    <text evidence="2">The sequence shown here is derived from an EMBL/GenBank/DDBJ whole genome shotgun (WGS) entry which is preliminary data.</text>
</comment>
<keyword evidence="1" id="KW-0812">Transmembrane</keyword>
<keyword evidence="1" id="KW-1133">Transmembrane helix</keyword>
<keyword evidence="3" id="KW-1185">Reference proteome</keyword>
<gene>
    <name evidence="2" type="ORF">NYR02_11295</name>
</gene>
<evidence type="ECO:0000256" key="1">
    <source>
        <dbReference type="SAM" id="Phobius"/>
    </source>
</evidence>
<dbReference type="AlphaFoldDB" id="A0A9X2WFR4"/>
<organism evidence="2 3">
    <name type="scientific">Thalassolituus pacificus</name>
    <dbReference type="NCBI Taxonomy" id="2975440"/>
    <lineage>
        <taxon>Bacteria</taxon>
        <taxon>Pseudomonadati</taxon>
        <taxon>Pseudomonadota</taxon>
        <taxon>Gammaproteobacteria</taxon>
        <taxon>Oceanospirillales</taxon>
        <taxon>Oceanospirillaceae</taxon>
        <taxon>Thalassolituus</taxon>
    </lineage>
</organism>
<dbReference type="InterPro" id="IPR021836">
    <property type="entry name" value="DUF3429"/>
</dbReference>
<feature type="transmembrane region" description="Helical" evidence="1">
    <location>
        <begin position="118"/>
        <end position="137"/>
    </location>
</feature>
<evidence type="ECO:0000313" key="3">
    <source>
        <dbReference type="Proteomes" id="UP001147830"/>
    </source>
</evidence>
<accession>A0A9X2WFR4</accession>
<keyword evidence="1" id="KW-0472">Membrane</keyword>
<dbReference type="EMBL" id="JAOANI010000019">
    <property type="protein sequence ID" value="MCT7359602.1"/>
    <property type="molecule type" value="Genomic_DNA"/>
</dbReference>
<name>A0A9X2WFR4_9GAMM</name>
<feature type="transmembrane region" description="Helical" evidence="1">
    <location>
        <begin position="9"/>
        <end position="28"/>
    </location>
</feature>
<reference evidence="2" key="1">
    <citation type="journal article" date="2022" name="Front. Microbiol.">
        <title>Genome-based taxonomic rearrangement of Oceanobacter-related bacteria including the description of Thalassolituus hydrocarbonoclasticus sp. nov. and Thalassolituus pacificus sp. nov. and emended description of the genus Thalassolituus.</title>
        <authorList>
            <person name="Dong C."/>
            <person name="Wei L."/>
            <person name="Wang J."/>
            <person name="Lai Q."/>
            <person name="Huang Z."/>
            <person name="Shao Z."/>
        </authorList>
    </citation>
    <scope>NUCLEOTIDE SEQUENCE</scope>
    <source>
        <strain evidence="2">59MF3M-4</strain>
    </source>
</reference>
<proteinExistence type="predicted"/>
<dbReference type="RefSeq" id="WP_260976467.1">
    <property type="nucleotide sequence ID" value="NZ_JAOANI010000019.1"/>
</dbReference>
<feature type="transmembrane region" description="Helical" evidence="1">
    <location>
        <begin position="73"/>
        <end position="98"/>
    </location>
</feature>
<sequence>MALSISEKLGYAGLLPFIAGAAAVVLGVEGGEEFFKLYSLLILAFMAGGCWGVEQANPEQIDEIPLELSIGTFLWGLLAYFLPTNVAVLMFVVGFWLLLWTETNPIFKRAYADSYKRLRNILTAAVTLLNVIVFIAVH</sequence>
<protein>
    <submittedName>
        <fullName evidence="2">DUF3429 domain-containing protein</fullName>
    </submittedName>
</protein>